<gene>
    <name evidence="2" type="ORF">IPK02_01445</name>
</gene>
<dbReference type="AlphaFoldDB" id="A0A935T7G1"/>
<protein>
    <recommendedName>
        <fullName evidence="4">Tetratricopeptide repeat protein</fullName>
    </recommendedName>
</protein>
<feature type="region of interest" description="Disordered" evidence="1">
    <location>
        <begin position="61"/>
        <end position="115"/>
    </location>
</feature>
<evidence type="ECO:0000256" key="1">
    <source>
        <dbReference type="SAM" id="MobiDB-lite"/>
    </source>
</evidence>
<reference evidence="2 3" key="1">
    <citation type="submission" date="2020-10" db="EMBL/GenBank/DDBJ databases">
        <title>Connecting structure to function with the recovery of over 1000 high-quality activated sludge metagenome-assembled genomes encoding full-length rRNA genes using long-read sequencing.</title>
        <authorList>
            <person name="Singleton C.M."/>
            <person name="Petriglieri F."/>
            <person name="Kristensen J.M."/>
            <person name="Kirkegaard R.H."/>
            <person name="Michaelsen T.Y."/>
            <person name="Andersen M.H."/>
            <person name="Karst S.M."/>
            <person name="Dueholm M.S."/>
            <person name="Nielsen P.H."/>
            <person name="Albertsen M."/>
        </authorList>
    </citation>
    <scope>NUCLEOTIDE SEQUENCE [LARGE SCALE GENOMIC DNA]</scope>
    <source>
        <strain evidence="2">Fred_18-Q3-R57-64_BAT3C.720</strain>
    </source>
</reference>
<dbReference type="Proteomes" id="UP000706151">
    <property type="component" value="Unassembled WGS sequence"/>
</dbReference>
<name>A0A935T7G1_9PROT</name>
<proteinExistence type="predicted"/>
<organism evidence="2 3">
    <name type="scientific">Candidatus Accumulibacter affinis</name>
    <dbReference type="NCBI Taxonomy" id="2954384"/>
    <lineage>
        <taxon>Bacteria</taxon>
        <taxon>Pseudomonadati</taxon>
        <taxon>Pseudomonadota</taxon>
        <taxon>Betaproteobacteria</taxon>
        <taxon>Candidatus Accumulibacter</taxon>
    </lineage>
</organism>
<accession>A0A935T7G1</accession>
<dbReference type="InterPro" id="IPR011990">
    <property type="entry name" value="TPR-like_helical_dom_sf"/>
</dbReference>
<sequence>MINALFDLLGMFYQSGDFVQAEWMARSVLLAIPDDIVSLQLLGLVYYRTERRSKALQAFSAATTGGGGGGARAGAGGGGGGAWGGGGGGGGGAGGGGSRARAPIFARHSERSPPP</sequence>
<evidence type="ECO:0000313" key="2">
    <source>
        <dbReference type="EMBL" id="MBK7952719.1"/>
    </source>
</evidence>
<feature type="compositionally biased region" description="Gly residues" evidence="1">
    <location>
        <begin position="64"/>
        <end position="98"/>
    </location>
</feature>
<dbReference type="EMBL" id="JADJOT010000002">
    <property type="protein sequence ID" value="MBK7952719.1"/>
    <property type="molecule type" value="Genomic_DNA"/>
</dbReference>
<comment type="caution">
    <text evidence="2">The sequence shown here is derived from an EMBL/GenBank/DDBJ whole genome shotgun (WGS) entry which is preliminary data.</text>
</comment>
<evidence type="ECO:0008006" key="4">
    <source>
        <dbReference type="Google" id="ProtNLM"/>
    </source>
</evidence>
<dbReference type="Gene3D" id="1.25.40.10">
    <property type="entry name" value="Tetratricopeptide repeat domain"/>
    <property type="match status" value="1"/>
</dbReference>
<dbReference type="SUPFAM" id="SSF48452">
    <property type="entry name" value="TPR-like"/>
    <property type="match status" value="1"/>
</dbReference>
<evidence type="ECO:0000313" key="3">
    <source>
        <dbReference type="Proteomes" id="UP000706151"/>
    </source>
</evidence>